<reference evidence="2" key="1">
    <citation type="journal article" date="2020" name="Stud. Mycol.">
        <title>101 Dothideomycetes genomes: a test case for predicting lifestyles and emergence of pathogens.</title>
        <authorList>
            <person name="Haridas S."/>
            <person name="Albert R."/>
            <person name="Binder M."/>
            <person name="Bloem J."/>
            <person name="Labutti K."/>
            <person name="Salamov A."/>
            <person name="Andreopoulos B."/>
            <person name="Baker S."/>
            <person name="Barry K."/>
            <person name="Bills G."/>
            <person name="Bluhm B."/>
            <person name="Cannon C."/>
            <person name="Castanera R."/>
            <person name="Culley D."/>
            <person name="Daum C."/>
            <person name="Ezra D."/>
            <person name="Gonzalez J."/>
            <person name="Henrissat B."/>
            <person name="Kuo A."/>
            <person name="Liang C."/>
            <person name="Lipzen A."/>
            <person name="Lutzoni F."/>
            <person name="Magnuson J."/>
            <person name="Mondo S."/>
            <person name="Nolan M."/>
            <person name="Ohm R."/>
            <person name="Pangilinan J."/>
            <person name="Park H.-J."/>
            <person name="Ramirez L."/>
            <person name="Alfaro M."/>
            <person name="Sun H."/>
            <person name="Tritt A."/>
            <person name="Yoshinaga Y."/>
            <person name="Zwiers L.-H."/>
            <person name="Turgeon B."/>
            <person name="Goodwin S."/>
            <person name="Spatafora J."/>
            <person name="Crous P."/>
            <person name="Grigoriev I."/>
        </authorList>
    </citation>
    <scope>NUCLEOTIDE SEQUENCE</scope>
    <source>
        <strain evidence="2">CBS 207.26</strain>
    </source>
</reference>
<gene>
    <name evidence="2" type="ORF">K469DRAFT_661216</name>
</gene>
<dbReference type="Proteomes" id="UP000800200">
    <property type="component" value="Unassembled WGS sequence"/>
</dbReference>
<feature type="non-terminal residue" evidence="2">
    <location>
        <position position="1"/>
    </location>
</feature>
<feature type="region of interest" description="Disordered" evidence="1">
    <location>
        <begin position="30"/>
        <end position="49"/>
    </location>
</feature>
<keyword evidence="3" id="KW-1185">Reference proteome</keyword>
<evidence type="ECO:0000256" key="1">
    <source>
        <dbReference type="SAM" id="MobiDB-lite"/>
    </source>
</evidence>
<sequence length="49" mass="5644">IYEPEIARNAAAYPEPESPVDREKRIYEPEIARNTAAYPEPESRVQAKK</sequence>
<name>A0A6A6E9E8_9PEZI</name>
<accession>A0A6A6E9E8</accession>
<dbReference type="EMBL" id="ML994624">
    <property type="protein sequence ID" value="KAF2188434.1"/>
    <property type="molecule type" value="Genomic_DNA"/>
</dbReference>
<organism evidence="2 3">
    <name type="scientific">Zopfia rhizophila CBS 207.26</name>
    <dbReference type="NCBI Taxonomy" id="1314779"/>
    <lineage>
        <taxon>Eukaryota</taxon>
        <taxon>Fungi</taxon>
        <taxon>Dikarya</taxon>
        <taxon>Ascomycota</taxon>
        <taxon>Pezizomycotina</taxon>
        <taxon>Dothideomycetes</taxon>
        <taxon>Dothideomycetes incertae sedis</taxon>
        <taxon>Zopfiaceae</taxon>
        <taxon>Zopfia</taxon>
    </lineage>
</organism>
<dbReference type="AlphaFoldDB" id="A0A6A6E9E8"/>
<protein>
    <submittedName>
        <fullName evidence="2">Uncharacterized protein</fullName>
    </submittedName>
</protein>
<evidence type="ECO:0000313" key="3">
    <source>
        <dbReference type="Proteomes" id="UP000800200"/>
    </source>
</evidence>
<evidence type="ECO:0000313" key="2">
    <source>
        <dbReference type="EMBL" id="KAF2188434.1"/>
    </source>
</evidence>
<feature type="region of interest" description="Disordered" evidence="1">
    <location>
        <begin position="1"/>
        <end position="23"/>
    </location>
</feature>
<proteinExistence type="predicted"/>